<evidence type="ECO:0000313" key="3">
    <source>
        <dbReference type="Proteomes" id="UP000308197"/>
    </source>
</evidence>
<dbReference type="AlphaFoldDB" id="A0A5C3NXS3"/>
<evidence type="ECO:0000313" key="2">
    <source>
        <dbReference type="EMBL" id="TFK82205.1"/>
    </source>
</evidence>
<sequence>MYLATVPLPSSRRVTDCIARAYDTLLEKALRFSQVARARLSPPIHEPTLHSFGRTLHIRMPPPVDMPSRILSGDVVSPSKPSLSGLPINDRMARASRCVLNFRPPKKPSLRHSDQYRGADHHRRLLDHAQNRPPDVVNVLDSTIPYTGWSSSRTPVAPAGRDRTLRPPPPLAYEYPVQSCSGFLSSAQRRCHPGPYSTAASSRLAPRPPRVLVGSRGRPDMRIFGTKVAERADTRRVQVS</sequence>
<name>A0A5C3NXS3_9APHY</name>
<proteinExistence type="predicted"/>
<reference evidence="2 3" key="1">
    <citation type="journal article" date="2019" name="Nat. Ecol. Evol.">
        <title>Megaphylogeny resolves global patterns of mushroom evolution.</title>
        <authorList>
            <person name="Varga T."/>
            <person name="Krizsan K."/>
            <person name="Foldi C."/>
            <person name="Dima B."/>
            <person name="Sanchez-Garcia M."/>
            <person name="Sanchez-Ramirez S."/>
            <person name="Szollosi G.J."/>
            <person name="Szarkandi J.G."/>
            <person name="Papp V."/>
            <person name="Albert L."/>
            <person name="Andreopoulos W."/>
            <person name="Angelini C."/>
            <person name="Antonin V."/>
            <person name="Barry K.W."/>
            <person name="Bougher N.L."/>
            <person name="Buchanan P."/>
            <person name="Buyck B."/>
            <person name="Bense V."/>
            <person name="Catcheside P."/>
            <person name="Chovatia M."/>
            <person name="Cooper J."/>
            <person name="Damon W."/>
            <person name="Desjardin D."/>
            <person name="Finy P."/>
            <person name="Geml J."/>
            <person name="Haridas S."/>
            <person name="Hughes K."/>
            <person name="Justo A."/>
            <person name="Karasinski D."/>
            <person name="Kautmanova I."/>
            <person name="Kiss B."/>
            <person name="Kocsube S."/>
            <person name="Kotiranta H."/>
            <person name="LaButti K.M."/>
            <person name="Lechner B.E."/>
            <person name="Liimatainen K."/>
            <person name="Lipzen A."/>
            <person name="Lukacs Z."/>
            <person name="Mihaltcheva S."/>
            <person name="Morgado L.N."/>
            <person name="Niskanen T."/>
            <person name="Noordeloos M.E."/>
            <person name="Ohm R.A."/>
            <person name="Ortiz-Santana B."/>
            <person name="Ovrebo C."/>
            <person name="Racz N."/>
            <person name="Riley R."/>
            <person name="Savchenko A."/>
            <person name="Shiryaev A."/>
            <person name="Soop K."/>
            <person name="Spirin V."/>
            <person name="Szebenyi C."/>
            <person name="Tomsovsky M."/>
            <person name="Tulloss R.E."/>
            <person name="Uehling J."/>
            <person name="Grigoriev I.V."/>
            <person name="Vagvolgyi C."/>
            <person name="Papp T."/>
            <person name="Martin F.M."/>
            <person name="Miettinen O."/>
            <person name="Hibbett D.S."/>
            <person name="Nagy L.G."/>
        </authorList>
    </citation>
    <scope>NUCLEOTIDE SEQUENCE [LARGE SCALE GENOMIC DNA]</scope>
    <source>
        <strain evidence="2 3">HHB13444</strain>
    </source>
</reference>
<dbReference type="Proteomes" id="UP000308197">
    <property type="component" value="Unassembled WGS sequence"/>
</dbReference>
<dbReference type="EMBL" id="ML211510">
    <property type="protein sequence ID" value="TFK82205.1"/>
    <property type="molecule type" value="Genomic_DNA"/>
</dbReference>
<feature type="region of interest" description="Disordered" evidence="1">
    <location>
        <begin position="191"/>
        <end position="217"/>
    </location>
</feature>
<gene>
    <name evidence="2" type="ORF">K466DRAFT_308785</name>
</gene>
<protein>
    <submittedName>
        <fullName evidence="2">Uncharacterized protein</fullName>
    </submittedName>
</protein>
<keyword evidence="3" id="KW-1185">Reference proteome</keyword>
<dbReference type="InParanoid" id="A0A5C3NXS3"/>
<feature type="region of interest" description="Disordered" evidence="1">
    <location>
        <begin position="150"/>
        <end position="170"/>
    </location>
</feature>
<evidence type="ECO:0000256" key="1">
    <source>
        <dbReference type="SAM" id="MobiDB-lite"/>
    </source>
</evidence>
<organism evidence="2 3">
    <name type="scientific">Polyporus arcularius HHB13444</name>
    <dbReference type="NCBI Taxonomy" id="1314778"/>
    <lineage>
        <taxon>Eukaryota</taxon>
        <taxon>Fungi</taxon>
        <taxon>Dikarya</taxon>
        <taxon>Basidiomycota</taxon>
        <taxon>Agaricomycotina</taxon>
        <taxon>Agaricomycetes</taxon>
        <taxon>Polyporales</taxon>
        <taxon>Polyporaceae</taxon>
        <taxon>Polyporus</taxon>
    </lineage>
</organism>
<accession>A0A5C3NXS3</accession>